<evidence type="ECO:0000313" key="2">
    <source>
        <dbReference type="EnsemblPlants" id="OMERI02G05130.1"/>
    </source>
</evidence>
<feature type="compositionally biased region" description="Low complexity" evidence="1">
    <location>
        <begin position="56"/>
        <end position="67"/>
    </location>
</feature>
<dbReference type="EnsemblPlants" id="OMERI02G05130.1">
    <property type="protein sequence ID" value="OMERI02G05130.1"/>
    <property type="gene ID" value="OMERI02G05130"/>
</dbReference>
<proteinExistence type="predicted"/>
<feature type="compositionally biased region" description="Basic and acidic residues" evidence="1">
    <location>
        <begin position="13"/>
        <end position="22"/>
    </location>
</feature>
<reference evidence="2" key="1">
    <citation type="submission" date="2015-04" db="UniProtKB">
        <authorList>
            <consortium name="EnsemblPlants"/>
        </authorList>
    </citation>
    <scope>IDENTIFICATION</scope>
</reference>
<name>A0A0E0CFU6_9ORYZ</name>
<accession>A0A0E0CFU6</accession>
<evidence type="ECO:0000256" key="1">
    <source>
        <dbReference type="SAM" id="MobiDB-lite"/>
    </source>
</evidence>
<keyword evidence="3" id="KW-1185">Reference proteome</keyword>
<reference evidence="2" key="2">
    <citation type="submission" date="2018-05" db="EMBL/GenBank/DDBJ databases">
        <title>OmerRS3 (Oryza meridionalis Reference Sequence Version 3).</title>
        <authorList>
            <person name="Zhang J."/>
            <person name="Kudrna D."/>
            <person name="Lee S."/>
            <person name="Talag J."/>
            <person name="Welchert J."/>
            <person name="Wing R.A."/>
        </authorList>
    </citation>
    <scope>NUCLEOTIDE SEQUENCE [LARGE SCALE GENOMIC DNA]</scope>
    <source>
        <strain evidence="2">cv. OR44</strain>
    </source>
</reference>
<feature type="compositionally biased region" description="Polar residues" evidence="1">
    <location>
        <begin position="1"/>
        <end position="10"/>
    </location>
</feature>
<dbReference type="HOGENOM" id="CLU_097339_2_0_1"/>
<sequence length="120" mass="13676">MLLDDTSSSGKPPDNELRDKFSLSKPVRSPRDGEMLPSRPLDAREITSTTAPFPLQVMPSQVQQSVPFCHDTPRPPSFDSPERNWRRDSLSCSDRQSHPPSVLFHSVQRIRTRSHQLLSR</sequence>
<organism evidence="2">
    <name type="scientific">Oryza meridionalis</name>
    <dbReference type="NCBI Taxonomy" id="40149"/>
    <lineage>
        <taxon>Eukaryota</taxon>
        <taxon>Viridiplantae</taxon>
        <taxon>Streptophyta</taxon>
        <taxon>Embryophyta</taxon>
        <taxon>Tracheophyta</taxon>
        <taxon>Spermatophyta</taxon>
        <taxon>Magnoliopsida</taxon>
        <taxon>Liliopsida</taxon>
        <taxon>Poales</taxon>
        <taxon>Poaceae</taxon>
        <taxon>BOP clade</taxon>
        <taxon>Oryzoideae</taxon>
        <taxon>Oryzeae</taxon>
        <taxon>Oryzinae</taxon>
        <taxon>Oryza</taxon>
    </lineage>
</organism>
<evidence type="ECO:0000313" key="3">
    <source>
        <dbReference type="Proteomes" id="UP000008021"/>
    </source>
</evidence>
<dbReference type="AlphaFoldDB" id="A0A0E0CFU6"/>
<dbReference type="Proteomes" id="UP000008021">
    <property type="component" value="Chromosome 2"/>
</dbReference>
<feature type="region of interest" description="Disordered" evidence="1">
    <location>
        <begin position="1"/>
        <end position="107"/>
    </location>
</feature>
<feature type="compositionally biased region" description="Basic and acidic residues" evidence="1">
    <location>
        <begin position="80"/>
        <end position="89"/>
    </location>
</feature>
<dbReference type="Gramene" id="OMERI02G05130.1">
    <property type="protein sequence ID" value="OMERI02G05130.1"/>
    <property type="gene ID" value="OMERI02G05130"/>
</dbReference>
<protein>
    <submittedName>
        <fullName evidence="2">Uncharacterized protein</fullName>
    </submittedName>
</protein>